<dbReference type="EMBL" id="OX465077">
    <property type="protein sequence ID" value="CAI9269263.1"/>
    <property type="molecule type" value="Genomic_DNA"/>
</dbReference>
<protein>
    <submittedName>
        <fullName evidence="1">Uncharacterized protein</fullName>
    </submittedName>
</protein>
<dbReference type="AlphaFoldDB" id="A0AA35VXT6"/>
<evidence type="ECO:0000313" key="1">
    <source>
        <dbReference type="EMBL" id="CAI9269263.1"/>
    </source>
</evidence>
<reference evidence="1" key="1">
    <citation type="submission" date="2023-04" db="EMBL/GenBank/DDBJ databases">
        <authorList>
            <person name="Vijverberg K."/>
            <person name="Xiong W."/>
            <person name="Schranz E."/>
        </authorList>
    </citation>
    <scope>NUCLEOTIDE SEQUENCE</scope>
</reference>
<sequence>MASSASLLHYTTPPIRIPGDIDLNHYSLPFSSWNTIVVRKVWISGKNLPDIETLFTGLFLEDHHRQKTIQDVETLYRSVDLSRGDDEAMEWRRYRRRWMVAMTQSANLGDVD</sequence>
<dbReference type="Proteomes" id="UP001177003">
    <property type="component" value="Chromosome 1"/>
</dbReference>
<organism evidence="1 2">
    <name type="scientific">Lactuca saligna</name>
    <name type="common">Willowleaf lettuce</name>
    <dbReference type="NCBI Taxonomy" id="75948"/>
    <lineage>
        <taxon>Eukaryota</taxon>
        <taxon>Viridiplantae</taxon>
        <taxon>Streptophyta</taxon>
        <taxon>Embryophyta</taxon>
        <taxon>Tracheophyta</taxon>
        <taxon>Spermatophyta</taxon>
        <taxon>Magnoliopsida</taxon>
        <taxon>eudicotyledons</taxon>
        <taxon>Gunneridae</taxon>
        <taxon>Pentapetalae</taxon>
        <taxon>asterids</taxon>
        <taxon>campanulids</taxon>
        <taxon>Asterales</taxon>
        <taxon>Asteraceae</taxon>
        <taxon>Cichorioideae</taxon>
        <taxon>Cichorieae</taxon>
        <taxon>Lactucinae</taxon>
        <taxon>Lactuca</taxon>
    </lineage>
</organism>
<gene>
    <name evidence="1" type="ORF">LSALG_LOCUS9644</name>
</gene>
<accession>A0AA35VXT6</accession>
<name>A0AA35VXT6_LACSI</name>
<keyword evidence="2" id="KW-1185">Reference proteome</keyword>
<proteinExistence type="predicted"/>
<evidence type="ECO:0000313" key="2">
    <source>
        <dbReference type="Proteomes" id="UP001177003"/>
    </source>
</evidence>